<evidence type="ECO:0000313" key="1">
    <source>
        <dbReference type="EMBL" id="CUH75109.1"/>
    </source>
</evidence>
<evidence type="ECO:0000313" key="2">
    <source>
        <dbReference type="Proteomes" id="UP000054935"/>
    </source>
</evidence>
<accession>A0A0P1G068</accession>
<evidence type="ECO:0008006" key="3">
    <source>
        <dbReference type="Google" id="ProtNLM"/>
    </source>
</evidence>
<proteinExistence type="predicted"/>
<protein>
    <recommendedName>
        <fullName evidence="3">PilZ domain-containing protein</fullName>
    </recommendedName>
</protein>
<reference evidence="1 2" key="1">
    <citation type="submission" date="2015-09" db="EMBL/GenBank/DDBJ databases">
        <authorList>
            <consortium name="Swine Surveillance"/>
        </authorList>
    </citation>
    <scope>NUCLEOTIDE SEQUENCE [LARGE SCALE GENOMIC DNA]</scope>
    <source>
        <strain evidence="1 2">CECT 7648</strain>
    </source>
</reference>
<gene>
    <name evidence="1" type="ORF">TRN7648_00264</name>
</gene>
<name>A0A0P1G068_9RHOB</name>
<organism evidence="1 2">
    <name type="scientific">Tropicibacter naphthalenivorans</name>
    <dbReference type="NCBI Taxonomy" id="441103"/>
    <lineage>
        <taxon>Bacteria</taxon>
        <taxon>Pseudomonadati</taxon>
        <taxon>Pseudomonadota</taxon>
        <taxon>Alphaproteobacteria</taxon>
        <taxon>Rhodobacterales</taxon>
        <taxon>Roseobacteraceae</taxon>
        <taxon>Tropicibacter</taxon>
    </lineage>
</organism>
<dbReference type="EMBL" id="CYSE01000001">
    <property type="protein sequence ID" value="CUH75109.1"/>
    <property type="molecule type" value="Genomic_DNA"/>
</dbReference>
<keyword evidence="2" id="KW-1185">Reference proteome</keyword>
<dbReference type="Proteomes" id="UP000054935">
    <property type="component" value="Unassembled WGS sequence"/>
</dbReference>
<sequence length="83" mass="8882">MQVTCAGQECPVKVANVSVSGLKYLGHLPADVGDMVRFTVLGFQITARIARLEDGGGALAFERQLSPVQLSTLRQHRAIPAGY</sequence>
<dbReference type="STRING" id="441103.TRN7648_00264"/>
<dbReference type="AlphaFoldDB" id="A0A0P1G068"/>